<dbReference type="GO" id="GO:0030170">
    <property type="term" value="F:pyridoxal phosphate binding"/>
    <property type="evidence" value="ECO:0007669"/>
    <property type="project" value="InterPro"/>
</dbReference>
<evidence type="ECO:0000256" key="6">
    <source>
        <dbReference type="ARBA" id="ARBA00022679"/>
    </source>
</evidence>
<dbReference type="RefSeq" id="XP_060316715.1">
    <property type="nucleotide sequence ID" value="XM_060452757.1"/>
</dbReference>
<keyword evidence="13" id="KW-1185">Reference proteome</keyword>
<name>A0AAJ0E448_9PEZI</name>
<organism evidence="12 13">
    <name type="scientific">Colletotrichum costaricense</name>
    <dbReference type="NCBI Taxonomy" id="1209916"/>
    <lineage>
        <taxon>Eukaryota</taxon>
        <taxon>Fungi</taxon>
        <taxon>Dikarya</taxon>
        <taxon>Ascomycota</taxon>
        <taxon>Pezizomycotina</taxon>
        <taxon>Sordariomycetes</taxon>
        <taxon>Hypocreomycetidae</taxon>
        <taxon>Glomerellales</taxon>
        <taxon>Glomerellaceae</taxon>
        <taxon>Colletotrichum</taxon>
        <taxon>Colletotrichum acutatum species complex</taxon>
    </lineage>
</organism>
<dbReference type="GO" id="GO:0006571">
    <property type="term" value="P:tyrosine biosynthetic process"/>
    <property type="evidence" value="ECO:0007669"/>
    <property type="project" value="TreeGrafter"/>
</dbReference>
<comment type="cofactor">
    <cofactor evidence="1">
        <name>pyridoxal 5'-phosphate</name>
        <dbReference type="ChEBI" id="CHEBI:597326"/>
    </cofactor>
</comment>
<evidence type="ECO:0000256" key="2">
    <source>
        <dbReference type="ARBA" id="ARBA00004496"/>
    </source>
</evidence>
<comment type="catalytic activity">
    <reaction evidence="8">
        <text>an aromatic L-alpha-amino acid + 2-oxoglutarate = an aromatic oxo-acid + L-glutamate</text>
        <dbReference type="Rhea" id="RHEA:17533"/>
        <dbReference type="ChEBI" id="CHEBI:16810"/>
        <dbReference type="ChEBI" id="CHEBI:29985"/>
        <dbReference type="ChEBI" id="CHEBI:73309"/>
        <dbReference type="ChEBI" id="CHEBI:84824"/>
        <dbReference type="EC" id="2.6.1.57"/>
    </reaction>
</comment>
<dbReference type="GeneID" id="85336304"/>
<evidence type="ECO:0000313" key="12">
    <source>
        <dbReference type="EMBL" id="KAK1532593.1"/>
    </source>
</evidence>
<feature type="domain" description="Aminotransferase class I/classII large" evidence="11">
    <location>
        <begin position="334"/>
        <end position="675"/>
    </location>
</feature>
<reference evidence="12 13" key="1">
    <citation type="submission" date="2016-10" db="EMBL/GenBank/DDBJ databases">
        <title>The genome sequence of Colletotrichum fioriniae PJ7.</title>
        <authorList>
            <person name="Baroncelli R."/>
        </authorList>
    </citation>
    <scope>NUCLEOTIDE SEQUENCE [LARGE SCALE GENOMIC DNA]</scope>
    <source>
        <strain evidence="12 13">IMI 309622</strain>
    </source>
</reference>
<dbReference type="EMBL" id="MOOE01000004">
    <property type="protein sequence ID" value="KAK1532593.1"/>
    <property type="molecule type" value="Genomic_DNA"/>
</dbReference>
<keyword evidence="6" id="KW-0808">Transferase</keyword>
<dbReference type="GO" id="GO:0005737">
    <property type="term" value="C:cytoplasm"/>
    <property type="evidence" value="ECO:0007669"/>
    <property type="project" value="UniProtKB-SubCell"/>
</dbReference>
<evidence type="ECO:0000256" key="4">
    <source>
        <dbReference type="ARBA" id="ARBA00022490"/>
    </source>
</evidence>
<evidence type="ECO:0000256" key="3">
    <source>
        <dbReference type="ARBA" id="ARBA00007441"/>
    </source>
</evidence>
<dbReference type="PANTHER" id="PTHR42790:SF21">
    <property type="entry name" value="AROMATIC_AMINOADIPATE AMINOTRANSFERASE 1"/>
    <property type="match status" value="1"/>
</dbReference>
<dbReference type="PANTHER" id="PTHR42790">
    <property type="entry name" value="AMINOTRANSFERASE"/>
    <property type="match status" value="1"/>
</dbReference>
<dbReference type="AlphaFoldDB" id="A0AAJ0E448"/>
<dbReference type="GO" id="GO:0009074">
    <property type="term" value="P:aromatic amino acid family catabolic process"/>
    <property type="evidence" value="ECO:0007669"/>
    <property type="project" value="TreeGrafter"/>
</dbReference>
<keyword evidence="5 12" id="KW-0032">Aminotransferase</keyword>
<evidence type="ECO:0000256" key="8">
    <source>
        <dbReference type="ARBA" id="ARBA00051993"/>
    </source>
</evidence>
<evidence type="ECO:0000259" key="11">
    <source>
        <dbReference type="Pfam" id="PF00155"/>
    </source>
</evidence>
<accession>A0AAJ0E448</accession>
<dbReference type="SUPFAM" id="SSF53383">
    <property type="entry name" value="PLP-dependent transferases"/>
    <property type="match status" value="1"/>
</dbReference>
<dbReference type="EC" id="2.6.1.57" evidence="9"/>
<dbReference type="Gene3D" id="3.40.640.10">
    <property type="entry name" value="Type I PLP-dependent aspartate aminotransferase-like (Major domain)"/>
    <property type="match status" value="1"/>
</dbReference>
<proteinExistence type="inferred from homology"/>
<keyword evidence="4" id="KW-0963">Cytoplasm</keyword>
<keyword evidence="7" id="KW-0663">Pyridoxal phosphate</keyword>
<dbReference type="FunFam" id="3.40.640.10:FF:000074">
    <property type="entry name" value="Aromatic amino acid aminotransferase"/>
    <property type="match status" value="1"/>
</dbReference>
<comment type="caution">
    <text evidence="12">The sequence shown here is derived from an EMBL/GenBank/DDBJ whole genome shotgun (WGS) entry which is preliminary data.</text>
</comment>
<comment type="subcellular location">
    <subcellularLocation>
        <location evidence="2">Cytoplasm</location>
    </subcellularLocation>
</comment>
<dbReference type="InterPro" id="IPR015421">
    <property type="entry name" value="PyrdxlP-dep_Trfase_major"/>
</dbReference>
<dbReference type="CDD" id="cd00609">
    <property type="entry name" value="AAT_like"/>
    <property type="match status" value="1"/>
</dbReference>
<comment type="similarity">
    <text evidence="3">Belongs to the class-I pyridoxal-phosphate-dependent aminotransferase family.</text>
</comment>
<evidence type="ECO:0000313" key="13">
    <source>
        <dbReference type="Proteomes" id="UP001240678"/>
    </source>
</evidence>
<gene>
    <name evidence="12" type="ORF">CCOS01_04576</name>
</gene>
<dbReference type="InterPro" id="IPR004839">
    <property type="entry name" value="Aminotransferase_I/II_large"/>
</dbReference>
<feature type="compositionally biased region" description="Low complexity" evidence="10">
    <location>
        <begin position="98"/>
        <end position="115"/>
    </location>
</feature>
<dbReference type="InterPro" id="IPR015424">
    <property type="entry name" value="PyrdxlP-dep_Trfase"/>
</dbReference>
<dbReference type="Pfam" id="PF00155">
    <property type="entry name" value="Aminotran_1_2"/>
    <property type="match status" value="1"/>
</dbReference>
<protein>
    <recommendedName>
        <fullName evidence="9">aromatic-amino-acid transaminase</fullName>
        <ecNumber evidence="9">2.6.1.57</ecNumber>
    </recommendedName>
</protein>
<dbReference type="Proteomes" id="UP001240678">
    <property type="component" value="Unassembled WGS sequence"/>
</dbReference>
<evidence type="ECO:0000256" key="1">
    <source>
        <dbReference type="ARBA" id="ARBA00001933"/>
    </source>
</evidence>
<evidence type="ECO:0000256" key="9">
    <source>
        <dbReference type="ARBA" id="ARBA00067014"/>
    </source>
</evidence>
<sequence length="686" mass="75975">HNAGESWVAAGSCGLPHHLVHPRPRVECQIRLTPFVISKAPWTRAEITDNFQHYSQHLSKSHSKHISSSNILQLNSFPASMYSRAARRGLNGSVCRASSEPLSAAAAPPRTPSRLTDLRRRSRERAPATWEPVASQRPFHSKSSDRSVADAVPVERKATFEKRQQPSPFDGVRERRAKAGKLIAGVAAASDSDMFKAPAIGKPKSRRWDHHLSKESLSRHPCSLKQAARHLKKPGLISLGGGLPSSAYFPFASLSVRVPTAPHFSEADTIGTHGQDITVGKYDVRDDPEGRAEYDLSIALNYTQSTGSAQMMRFVTEHTELVYNPPYADWQCCQTVGSTAALEQTLRMFCDKDRKDAVLTEEYSFSTALETIAPLGVKAVGVPVDAEGLLPDAMDEMLSAWDPAARGGHRKPHLLYTVPSGQNPTGATQSAARRRAIYAVAQKHDLYIIEDEPYYFLQMQPYAGSDASAPAAPPPSSVDEFLGTLIPSLLSMDTDGRVLRMDSFSKVLVPGSRLGWVTASAQVIERFIRHAEVANQGPSGFSQIAVWKLLDETWGHEGYLQWLMNLRMEYTQRRDWLLAACERHLPRDIVSWTPPAAGMFLWLKIDHTAHPDSDASRPLLEIEEEIFNSCIEKGVLCARGSWFRTEQDTPLKDLFFRATFASASEQDMDKAIQRLGAAIKESFRVA</sequence>
<feature type="region of interest" description="Disordered" evidence="10">
    <location>
        <begin position="98"/>
        <end position="148"/>
    </location>
</feature>
<evidence type="ECO:0000256" key="7">
    <source>
        <dbReference type="ARBA" id="ARBA00022898"/>
    </source>
</evidence>
<feature type="non-terminal residue" evidence="12">
    <location>
        <position position="1"/>
    </location>
</feature>
<evidence type="ECO:0000256" key="5">
    <source>
        <dbReference type="ARBA" id="ARBA00022576"/>
    </source>
</evidence>
<dbReference type="GO" id="GO:0047536">
    <property type="term" value="F:2-aminoadipate transaminase activity"/>
    <property type="evidence" value="ECO:0007669"/>
    <property type="project" value="TreeGrafter"/>
</dbReference>
<dbReference type="InterPro" id="IPR050859">
    <property type="entry name" value="Class-I_PLP-dep_aminotransf"/>
</dbReference>
<dbReference type="GO" id="GO:0008793">
    <property type="term" value="F:aromatic-amino-acid transaminase activity"/>
    <property type="evidence" value="ECO:0007669"/>
    <property type="project" value="TreeGrafter"/>
</dbReference>
<evidence type="ECO:0000256" key="10">
    <source>
        <dbReference type="SAM" id="MobiDB-lite"/>
    </source>
</evidence>
<dbReference type="GO" id="GO:0019878">
    <property type="term" value="P:lysine biosynthetic process via aminoadipic acid"/>
    <property type="evidence" value="ECO:0007669"/>
    <property type="project" value="TreeGrafter"/>
</dbReference>